<dbReference type="InterPro" id="IPR019236">
    <property type="entry name" value="APP1_cat"/>
</dbReference>
<dbReference type="GO" id="GO:0008195">
    <property type="term" value="F:phosphatidate phosphatase activity"/>
    <property type="evidence" value="ECO:0007669"/>
    <property type="project" value="InterPro"/>
</dbReference>
<evidence type="ECO:0000313" key="2">
    <source>
        <dbReference type="EMBL" id="NIH53024.1"/>
    </source>
</evidence>
<keyword evidence="3" id="KW-1185">Reference proteome</keyword>
<accession>A0A7X5QZR5</accession>
<reference evidence="2 3" key="1">
    <citation type="submission" date="2020-02" db="EMBL/GenBank/DDBJ databases">
        <title>Sequencing the genomes of 1000 actinobacteria strains.</title>
        <authorList>
            <person name="Klenk H.-P."/>
        </authorList>
    </citation>
    <scope>NUCLEOTIDE SEQUENCE [LARGE SCALE GENOMIC DNA]</scope>
    <source>
        <strain evidence="2 3">DSM 27960</strain>
    </source>
</reference>
<evidence type="ECO:0000259" key="1">
    <source>
        <dbReference type="Pfam" id="PF09949"/>
    </source>
</evidence>
<dbReference type="Pfam" id="PF09949">
    <property type="entry name" value="APP1_cat"/>
    <property type="match status" value="1"/>
</dbReference>
<protein>
    <submittedName>
        <fullName evidence="2">Phosphatidate phosphatase APP1</fullName>
    </submittedName>
</protein>
<dbReference type="EMBL" id="JAAMOX010000001">
    <property type="protein sequence ID" value="NIH53024.1"/>
    <property type="molecule type" value="Genomic_DNA"/>
</dbReference>
<dbReference type="InterPro" id="IPR052935">
    <property type="entry name" value="Mg2+_PAP"/>
</dbReference>
<dbReference type="PANTHER" id="PTHR28208:SF3">
    <property type="entry name" value="PHOSPHATIDATE PHOSPHATASE APP1"/>
    <property type="match status" value="1"/>
</dbReference>
<comment type="caution">
    <text evidence="2">The sequence shown here is derived from an EMBL/GenBank/DDBJ whole genome shotgun (WGS) entry which is preliminary data.</text>
</comment>
<sequence>MDTPENASLPAESTRPVLLARIDDWIHVRRARRAVKRGKIPTVIPYIGYGKPDWIRVLGRVLYLKPGSTHMSGVRVDEQQASRVRGWRSFMSVHVPFLTVTVEVDGVVLGEVTTDRGGVIDAIVPATLTPGWHSVRLSVNGNEVSGCPVYVVDPAAHFGVISDVDDTVMITKLPKPFVAAWNSFVRHEQARVPTPGMAVFIDRQISSHPGAPIIYLSTGAWNVAPTLTRFLSRNLYPMGPLLLTDWGPTTDRWFRSGREHKERELRRLAAEFPEVKWLLIGDDGQHDEALYHEFSLQHPDNVAAVAIRQLTTGEAVLAGGRSKAELHTSVSGVPWVYGPDGATLARLINDLPKK</sequence>
<feature type="domain" description="Phosphatidate phosphatase APP1 catalytic" evidence="1">
    <location>
        <begin position="158"/>
        <end position="309"/>
    </location>
</feature>
<gene>
    <name evidence="2" type="ORF">FHX76_000892</name>
</gene>
<dbReference type="AlphaFoldDB" id="A0A7X5QZR5"/>
<proteinExistence type="predicted"/>
<name>A0A7X5QZR5_9MICO</name>
<evidence type="ECO:0000313" key="3">
    <source>
        <dbReference type="Proteomes" id="UP000541033"/>
    </source>
</evidence>
<dbReference type="RefSeq" id="WP_341777858.1">
    <property type="nucleotide sequence ID" value="NZ_JAAMOX010000001.1"/>
</dbReference>
<dbReference type="Proteomes" id="UP000541033">
    <property type="component" value="Unassembled WGS sequence"/>
</dbReference>
<organism evidence="2 3">
    <name type="scientific">Lysinibacter cavernae</name>
    <dbReference type="NCBI Taxonomy" id="1640652"/>
    <lineage>
        <taxon>Bacteria</taxon>
        <taxon>Bacillati</taxon>
        <taxon>Actinomycetota</taxon>
        <taxon>Actinomycetes</taxon>
        <taxon>Micrococcales</taxon>
        <taxon>Microbacteriaceae</taxon>
        <taxon>Lysinibacter</taxon>
    </lineage>
</organism>
<dbReference type="PANTHER" id="PTHR28208">
    <property type="entry name" value="PHOSPHATIDATE PHOSPHATASE APP1"/>
    <property type="match status" value="1"/>
</dbReference>